<proteinExistence type="predicted"/>
<keyword evidence="2" id="KW-0732">Signal</keyword>
<evidence type="ECO:0000313" key="4">
    <source>
        <dbReference type="Proteomes" id="UP000198415"/>
    </source>
</evidence>
<keyword evidence="1" id="KW-0812">Transmembrane</keyword>
<feature type="signal peptide" evidence="2">
    <location>
        <begin position="1"/>
        <end position="22"/>
    </location>
</feature>
<protein>
    <recommendedName>
        <fullName evidence="5">DUF5129 domain-containing protein</fullName>
    </recommendedName>
</protein>
<accession>A0A239HYI7</accession>
<organism evidence="3 4">
    <name type="scientific">Actinoplanes regularis</name>
    <dbReference type="NCBI Taxonomy" id="52697"/>
    <lineage>
        <taxon>Bacteria</taxon>
        <taxon>Bacillati</taxon>
        <taxon>Actinomycetota</taxon>
        <taxon>Actinomycetes</taxon>
        <taxon>Micromonosporales</taxon>
        <taxon>Micromonosporaceae</taxon>
        <taxon>Actinoplanes</taxon>
    </lineage>
</organism>
<keyword evidence="1" id="KW-0472">Membrane</keyword>
<dbReference type="RefSeq" id="WP_089298338.1">
    <property type="nucleotide sequence ID" value="NZ_BOMU01000106.1"/>
</dbReference>
<evidence type="ECO:0000313" key="3">
    <source>
        <dbReference type="EMBL" id="SNS86546.1"/>
    </source>
</evidence>
<dbReference type="AlphaFoldDB" id="A0A239HYI7"/>
<feature type="transmembrane region" description="Helical" evidence="1">
    <location>
        <begin position="529"/>
        <end position="549"/>
    </location>
</feature>
<keyword evidence="4" id="KW-1185">Reference proteome</keyword>
<evidence type="ECO:0000256" key="1">
    <source>
        <dbReference type="SAM" id="Phobius"/>
    </source>
</evidence>
<gene>
    <name evidence="3" type="ORF">SAMN06264365_126103</name>
</gene>
<name>A0A239HYI7_9ACTN</name>
<keyword evidence="1" id="KW-1133">Transmembrane helix</keyword>
<reference evidence="3 4" key="1">
    <citation type="submission" date="2017-06" db="EMBL/GenBank/DDBJ databases">
        <authorList>
            <person name="Kim H.J."/>
            <person name="Triplett B.A."/>
        </authorList>
    </citation>
    <scope>NUCLEOTIDE SEQUENCE [LARGE SCALE GENOMIC DNA]</scope>
    <source>
        <strain evidence="3 4">DSM 43151</strain>
    </source>
</reference>
<evidence type="ECO:0000256" key="2">
    <source>
        <dbReference type="SAM" id="SignalP"/>
    </source>
</evidence>
<feature type="transmembrane region" description="Helical" evidence="1">
    <location>
        <begin position="231"/>
        <end position="250"/>
    </location>
</feature>
<feature type="chain" id="PRO_5039303363" description="DUF5129 domain-containing protein" evidence="2">
    <location>
        <begin position="23"/>
        <end position="592"/>
    </location>
</feature>
<dbReference type="Proteomes" id="UP000198415">
    <property type="component" value="Unassembled WGS sequence"/>
</dbReference>
<dbReference type="EMBL" id="FZNR01000026">
    <property type="protein sequence ID" value="SNS86546.1"/>
    <property type="molecule type" value="Genomic_DNA"/>
</dbReference>
<sequence>MHRLWRAATVAALLLITMPAAASAESSDVEFADSAPVAIPVGKPAPVTLVNNNTTVRYEVTVTATRTDGTSVAPPATVDLAAGGVATVTVPALNPAGTEGFLVAVARAAGVAPVVARRPFRVSAAPAWKPSVADWRITSYRGAVLHGPYNATVPLAKDTSCGDAAVVVVGAVARPAGGTATVTATCRPGMTSVDLSLRGLGAAGDYAGKIDLAPDADGGELALTVRHTDDVVYPALLLLAGIALALVASWQSGRLTTLSRAREETFLVEADAAAAHQRFRAAAEGRSWRAYSFMASLQGRLEAVRRELRGLRWLVSEIDVDKGRYKELLDVLAEQRDLVDAWEPFAARLAALASARDAVTGESGIAAHADELLHGRELPSTGEVRPLVEEAERTESALLTWAADDRTVRSLLDLGVRLDGAVPAGRGQERLGRAVAAVRRISDDMRGAKDGPAYAELQVGPRLDEPGTELIALRQTYLGVLGGQSTVPDNGRAGPPARTADAPHTWDEVRETATAMARRAALSRRLRNALAFAAIGAVTVWTGLAALYFDRPFGTWQDYSAVLVWGFGTQTAIAVLAGALDRIIVGGSVVRA</sequence>
<dbReference type="OrthoDB" id="10021536at2"/>
<evidence type="ECO:0008006" key="5">
    <source>
        <dbReference type="Google" id="ProtNLM"/>
    </source>
</evidence>
<feature type="transmembrane region" description="Helical" evidence="1">
    <location>
        <begin position="561"/>
        <end position="580"/>
    </location>
</feature>